<feature type="region of interest" description="Disordered" evidence="2">
    <location>
        <begin position="215"/>
        <end position="238"/>
    </location>
</feature>
<accession>A0A1B9I0L9</accession>
<proteinExistence type="predicted"/>
<evidence type="ECO:0000259" key="3">
    <source>
        <dbReference type="PROSITE" id="PS50114"/>
    </source>
</evidence>
<evidence type="ECO:0000259" key="4">
    <source>
        <dbReference type="PROSITE" id="PS50217"/>
    </source>
</evidence>
<feature type="compositionally biased region" description="Basic residues" evidence="2">
    <location>
        <begin position="479"/>
        <end position="491"/>
    </location>
</feature>
<sequence length="874" mass="96313">MDADIQASLEAVIDANPVLASASLSPAPSLTNTPQPHVENDANIRSPSLKKNDSKSRPIIVPNSAADFRRREANRLAAERSRSRTSEKYTGLELASKELREENERLRNQIAELEGLGGDSSQQQSILEDVHQSFKNSDGHAGAGPSNHRVASGEDQTAREEEQEAHSNTILAALTGITGVDFSQEENDQHWMQDMDALLKESEASGRLAELAVVATEQNEPSSETTRPPPNQPSQIDQEIDPDLQDKAEENGNVEGFKQRLIPSPANNPIIALAAAINTEVERIIMEDLAITKAAIATLEKQIEAQKNGQPLSEEGQEDIELSLPGYALLEDVEKLSICSKDLINETTNIQDGLSELHTELIKLRDERTGEEKKVIDLIEEVKGLEITDEADKSAFMSGLRALGGFVESLLSDPRGGDLSYATGSYSTPAIARRRRGRPPKGDISRTFYQSFLLKHSPHSKSDHLSATGKNESENPPKLKNKIIRKPKKSKLQREIESNDEENVNVENDLRQIQASAEDHSQTPTPRDDENENENGENVDNVVQPEQGEIEPTEQITEEAVNRAEQFILSQLAQTQDHEEQNVTTSFVDFLPAQEELERQASAMNNSNSDDIMGTSVTVNTDGQQQDVSANGGNTGQGVVRQISESALARLKKGPPGSCDICTRTSTTVWRKLVLGDQILKVCNACGLYHKKFGVIRPPELWDDGNSIRRRRTGARASTKGDGEEEGTDSERPTKKARKGINHIKQIDHETSITNGQDDTVNINLVEQHVIDLDVPIQDEDGRREFNATLMEGISAISATHSASGQQEESIQFDITTNQVIEQEQENQSHQIDLNLQIDNSADNHLISETQARHDDGTNDHPVQRNDLESVFGM</sequence>
<feature type="compositionally biased region" description="Basic and acidic residues" evidence="2">
    <location>
        <begin position="851"/>
        <end position="868"/>
    </location>
</feature>
<dbReference type="PROSITE" id="PS00344">
    <property type="entry name" value="GATA_ZN_FINGER_1"/>
    <property type="match status" value="1"/>
</dbReference>
<evidence type="ECO:0000313" key="6">
    <source>
        <dbReference type="EMBL" id="WWC71987.1"/>
    </source>
</evidence>
<feature type="region of interest" description="Disordered" evidence="2">
    <location>
        <begin position="22"/>
        <end position="95"/>
    </location>
</feature>
<dbReference type="Gene3D" id="3.30.50.10">
    <property type="entry name" value="Erythroid Transcription Factor GATA-1, subunit A"/>
    <property type="match status" value="1"/>
</dbReference>
<dbReference type="RefSeq" id="XP_019010301.1">
    <property type="nucleotide sequence ID" value="XM_019156499.1"/>
</dbReference>
<protein>
    <recommendedName>
        <fullName evidence="8">GATA-type domain-containing protein</fullName>
    </recommendedName>
</protein>
<dbReference type="Gene3D" id="1.20.5.170">
    <property type="match status" value="1"/>
</dbReference>
<dbReference type="SMART" id="SM00401">
    <property type="entry name" value="ZnF_GATA"/>
    <property type="match status" value="1"/>
</dbReference>
<reference evidence="6" key="4">
    <citation type="submission" date="2024-02" db="EMBL/GenBank/DDBJ databases">
        <title>Comparative genomics of Cryptococcus and Kwoniella reveals pathogenesis evolution and contrasting modes of karyotype evolution via chromosome fusion or intercentromeric recombination.</title>
        <authorList>
            <person name="Coelho M.A."/>
            <person name="David-Palma M."/>
            <person name="Shea T."/>
            <person name="Bowers K."/>
            <person name="McGinley-Smith S."/>
            <person name="Mohammad A.W."/>
            <person name="Gnirke A."/>
            <person name="Yurkov A.M."/>
            <person name="Nowrousian M."/>
            <person name="Sun S."/>
            <person name="Cuomo C.A."/>
            <person name="Heitman J."/>
        </authorList>
    </citation>
    <scope>NUCLEOTIDE SEQUENCE</scope>
    <source>
        <strain evidence="6">CBS 10737</strain>
    </source>
</reference>
<name>A0A1B9I0L9_9TREE</name>
<dbReference type="SUPFAM" id="SSF57959">
    <property type="entry name" value="Leucine zipper domain"/>
    <property type="match status" value="1"/>
</dbReference>
<dbReference type="CDD" id="cd00202">
    <property type="entry name" value="ZnF_GATA"/>
    <property type="match status" value="1"/>
</dbReference>
<reference evidence="5" key="3">
    <citation type="submission" date="2016-07" db="EMBL/GenBank/DDBJ databases">
        <title>Evolution of pathogenesis and genome organization in the Tremellales.</title>
        <authorList>
            <person name="Cuomo C."/>
            <person name="Litvintseva A."/>
            <person name="Heitman J."/>
            <person name="Chen Y."/>
            <person name="Sun S."/>
            <person name="Springer D."/>
            <person name="Dromer F."/>
            <person name="Young S."/>
            <person name="Zeng Q."/>
            <person name="Chapman S."/>
            <person name="Gujja S."/>
            <person name="Saif S."/>
            <person name="Birren B."/>
        </authorList>
    </citation>
    <scope>NUCLEOTIDE SEQUENCE</scope>
    <source>
        <strain evidence="5">CBS 10737</strain>
    </source>
</reference>
<dbReference type="InterPro" id="IPR004827">
    <property type="entry name" value="bZIP"/>
</dbReference>
<keyword evidence="1" id="KW-0862">Zinc</keyword>
<dbReference type="EMBL" id="CP144526">
    <property type="protein sequence ID" value="WWC71987.1"/>
    <property type="molecule type" value="Genomic_DNA"/>
</dbReference>
<dbReference type="GO" id="GO:0043565">
    <property type="term" value="F:sequence-specific DNA binding"/>
    <property type="evidence" value="ECO:0007669"/>
    <property type="project" value="InterPro"/>
</dbReference>
<dbReference type="KEGG" id="kpin:30173138"/>
<reference evidence="5" key="1">
    <citation type="submission" date="2013-07" db="EMBL/GenBank/DDBJ databases">
        <title>The Genome Sequence of Cryptococcus pinus CBS10737.</title>
        <authorList>
            <consortium name="The Broad Institute Genome Sequencing Platform"/>
            <person name="Cuomo C."/>
            <person name="Litvintseva A."/>
            <person name="Chen Y."/>
            <person name="Heitman J."/>
            <person name="Sun S."/>
            <person name="Springer D."/>
            <person name="Dromer F."/>
            <person name="Young S.K."/>
            <person name="Zeng Q."/>
            <person name="Gargeya S."/>
            <person name="Fitzgerald M."/>
            <person name="Abouelleil A."/>
            <person name="Alvarado L."/>
            <person name="Berlin A.M."/>
            <person name="Chapman S.B."/>
            <person name="Dewar J."/>
            <person name="Goldberg J."/>
            <person name="Griggs A."/>
            <person name="Gujja S."/>
            <person name="Hansen M."/>
            <person name="Howarth C."/>
            <person name="Imamovic A."/>
            <person name="Larimer J."/>
            <person name="McCowan C."/>
            <person name="Murphy C."/>
            <person name="Pearson M."/>
            <person name="Priest M."/>
            <person name="Roberts A."/>
            <person name="Saif S."/>
            <person name="Shea T."/>
            <person name="Sykes S."/>
            <person name="Wortman J."/>
            <person name="Nusbaum C."/>
            <person name="Birren B."/>
        </authorList>
    </citation>
    <scope>NUCLEOTIDE SEQUENCE [LARGE SCALE GENOMIC DNA]</scope>
    <source>
        <strain evidence="5">CBS 10737</strain>
    </source>
</reference>
<dbReference type="Pfam" id="PF07716">
    <property type="entry name" value="bZIP_2"/>
    <property type="match status" value="1"/>
</dbReference>
<gene>
    <name evidence="5" type="ORF">I206_04769</name>
    <name evidence="6" type="ORF">I206_105946</name>
</gene>
<dbReference type="PROSITE" id="PS50114">
    <property type="entry name" value="GATA_ZN_FINGER_2"/>
    <property type="match status" value="1"/>
</dbReference>
<feature type="compositionally biased region" description="Basic and acidic residues" evidence="2">
    <location>
        <begin position="67"/>
        <end position="87"/>
    </location>
</feature>
<feature type="region of interest" description="Disordered" evidence="2">
    <location>
        <begin position="455"/>
        <end position="539"/>
    </location>
</feature>
<evidence type="ECO:0000313" key="5">
    <source>
        <dbReference type="EMBL" id="OCF49082.1"/>
    </source>
</evidence>
<dbReference type="Proteomes" id="UP000094020">
    <property type="component" value="Chromosome 8"/>
</dbReference>
<organism evidence="5">
    <name type="scientific">Kwoniella pini CBS 10737</name>
    <dbReference type="NCBI Taxonomy" id="1296096"/>
    <lineage>
        <taxon>Eukaryota</taxon>
        <taxon>Fungi</taxon>
        <taxon>Dikarya</taxon>
        <taxon>Basidiomycota</taxon>
        <taxon>Agaricomycotina</taxon>
        <taxon>Tremellomycetes</taxon>
        <taxon>Tremellales</taxon>
        <taxon>Cryptococcaceae</taxon>
        <taxon>Kwoniella</taxon>
    </lineage>
</organism>
<dbReference type="STRING" id="1296096.A0A1B9I0L9"/>
<keyword evidence="1" id="KW-0863">Zinc-finger</keyword>
<feature type="domain" description="GATA-type" evidence="3">
    <location>
        <begin position="653"/>
        <end position="711"/>
    </location>
</feature>
<reference evidence="6" key="2">
    <citation type="submission" date="2013-07" db="EMBL/GenBank/DDBJ databases">
        <authorList>
            <consortium name="The Broad Institute Genome Sequencing Platform"/>
            <person name="Cuomo C."/>
            <person name="Litvintseva A."/>
            <person name="Chen Y."/>
            <person name="Heitman J."/>
            <person name="Sun S."/>
            <person name="Springer D."/>
            <person name="Dromer F."/>
            <person name="Young S.K."/>
            <person name="Zeng Q."/>
            <person name="Gargeya S."/>
            <person name="Fitzgerald M."/>
            <person name="Abouelleil A."/>
            <person name="Alvarado L."/>
            <person name="Berlin A.M."/>
            <person name="Chapman S.B."/>
            <person name="Dewar J."/>
            <person name="Goldberg J."/>
            <person name="Griggs A."/>
            <person name="Gujja S."/>
            <person name="Hansen M."/>
            <person name="Howarth C."/>
            <person name="Imamovic A."/>
            <person name="Larimer J."/>
            <person name="McCowan C."/>
            <person name="Murphy C."/>
            <person name="Pearson M."/>
            <person name="Priest M."/>
            <person name="Roberts A."/>
            <person name="Saif S."/>
            <person name="Shea T."/>
            <person name="Sykes S."/>
            <person name="Wortman J."/>
            <person name="Nusbaum C."/>
            <person name="Birren B."/>
        </authorList>
    </citation>
    <scope>NUCLEOTIDE SEQUENCE</scope>
    <source>
        <strain evidence="6">CBS 10737</strain>
    </source>
</reference>
<dbReference type="InterPro" id="IPR046347">
    <property type="entry name" value="bZIP_sf"/>
</dbReference>
<dbReference type="GO" id="GO:0008270">
    <property type="term" value="F:zinc ion binding"/>
    <property type="evidence" value="ECO:0007669"/>
    <property type="project" value="UniProtKB-KW"/>
</dbReference>
<dbReference type="InterPro" id="IPR013088">
    <property type="entry name" value="Znf_NHR/GATA"/>
</dbReference>
<dbReference type="PROSITE" id="PS50217">
    <property type="entry name" value="BZIP"/>
    <property type="match status" value="1"/>
</dbReference>
<dbReference type="GeneID" id="30173138"/>
<evidence type="ECO:0000313" key="7">
    <source>
        <dbReference type="Proteomes" id="UP000094020"/>
    </source>
</evidence>
<dbReference type="OrthoDB" id="515401at2759"/>
<keyword evidence="1" id="KW-0479">Metal-binding</keyword>
<dbReference type="SUPFAM" id="SSF57716">
    <property type="entry name" value="Glucocorticoid receptor-like (DNA-binding domain)"/>
    <property type="match status" value="1"/>
</dbReference>
<evidence type="ECO:0008006" key="8">
    <source>
        <dbReference type="Google" id="ProtNLM"/>
    </source>
</evidence>
<feature type="region of interest" description="Disordered" evidence="2">
    <location>
        <begin position="134"/>
        <end position="166"/>
    </location>
</feature>
<keyword evidence="7" id="KW-1185">Reference proteome</keyword>
<dbReference type="AlphaFoldDB" id="A0A1B9I0L9"/>
<evidence type="ECO:0000256" key="2">
    <source>
        <dbReference type="SAM" id="MobiDB-lite"/>
    </source>
</evidence>
<feature type="region of interest" description="Disordered" evidence="2">
    <location>
        <begin position="851"/>
        <end position="874"/>
    </location>
</feature>
<dbReference type="InterPro" id="IPR000679">
    <property type="entry name" value="Znf_GATA"/>
</dbReference>
<feature type="compositionally biased region" description="Polar residues" evidence="2">
    <location>
        <begin position="216"/>
        <end position="226"/>
    </location>
</feature>
<dbReference type="GO" id="GO:0003700">
    <property type="term" value="F:DNA-binding transcription factor activity"/>
    <property type="evidence" value="ECO:0007669"/>
    <property type="project" value="InterPro"/>
</dbReference>
<feature type="domain" description="BZIP" evidence="4">
    <location>
        <begin position="69"/>
        <end position="114"/>
    </location>
</feature>
<feature type="region of interest" description="Disordered" evidence="2">
    <location>
        <begin position="703"/>
        <end position="739"/>
    </location>
</feature>
<dbReference type="EMBL" id="KI894012">
    <property type="protein sequence ID" value="OCF49082.1"/>
    <property type="molecule type" value="Genomic_DNA"/>
</dbReference>
<evidence type="ECO:0000256" key="1">
    <source>
        <dbReference type="PROSITE-ProRule" id="PRU00094"/>
    </source>
</evidence>